<proteinExistence type="predicted"/>
<protein>
    <submittedName>
        <fullName evidence="1">Uncharacterized protein</fullName>
    </submittedName>
</protein>
<gene>
    <name evidence="1" type="ORF">AVEN_7829_1</name>
</gene>
<keyword evidence="2" id="KW-1185">Reference proteome</keyword>
<reference evidence="1 2" key="1">
    <citation type="journal article" date="2019" name="Sci. Rep.">
        <title>Orb-weaving spider Araneus ventricosus genome elucidates the spidroin gene catalogue.</title>
        <authorList>
            <person name="Kono N."/>
            <person name="Nakamura H."/>
            <person name="Ohtoshi R."/>
            <person name="Moran D.A.P."/>
            <person name="Shinohara A."/>
            <person name="Yoshida Y."/>
            <person name="Fujiwara M."/>
            <person name="Mori M."/>
            <person name="Tomita M."/>
            <person name="Arakawa K."/>
        </authorList>
    </citation>
    <scope>NUCLEOTIDE SEQUENCE [LARGE SCALE GENOMIC DNA]</scope>
</reference>
<comment type="caution">
    <text evidence="1">The sequence shown here is derived from an EMBL/GenBank/DDBJ whole genome shotgun (WGS) entry which is preliminary data.</text>
</comment>
<evidence type="ECO:0000313" key="2">
    <source>
        <dbReference type="Proteomes" id="UP000499080"/>
    </source>
</evidence>
<name>A0A4Y2F3W0_ARAVE</name>
<dbReference type="Proteomes" id="UP000499080">
    <property type="component" value="Unassembled WGS sequence"/>
</dbReference>
<organism evidence="1 2">
    <name type="scientific">Araneus ventricosus</name>
    <name type="common">Orbweaver spider</name>
    <name type="synonym">Epeira ventricosa</name>
    <dbReference type="NCBI Taxonomy" id="182803"/>
    <lineage>
        <taxon>Eukaryota</taxon>
        <taxon>Metazoa</taxon>
        <taxon>Ecdysozoa</taxon>
        <taxon>Arthropoda</taxon>
        <taxon>Chelicerata</taxon>
        <taxon>Arachnida</taxon>
        <taxon>Araneae</taxon>
        <taxon>Araneomorphae</taxon>
        <taxon>Entelegynae</taxon>
        <taxon>Araneoidea</taxon>
        <taxon>Araneidae</taxon>
        <taxon>Araneus</taxon>
    </lineage>
</organism>
<dbReference type="AlphaFoldDB" id="A0A4Y2F3W0"/>
<sequence>MFWGFIAVVIRLAEQRVVKYRPKDAYAITTARRNCTEVSVQSSSFELPIIYRCFARILQPSHKPSDYWNRVALRCKVEPQYSLRFFCWFGKPPEVRKELHPFVQKGCGSCASR</sequence>
<dbReference type="EMBL" id="BGPR01000769">
    <property type="protein sequence ID" value="GBM34775.1"/>
    <property type="molecule type" value="Genomic_DNA"/>
</dbReference>
<evidence type="ECO:0000313" key="1">
    <source>
        <dbReference type="EMBL" id="GBM34775.1"/>
    </source>
</evidence>
<accession>A0A4Y2F3W0</accession>